<proteinExistence type="predicted"/>
<dbReference type="Proteomes" id="UP001165160">
    <property type="component" value="Unassembled WGS sequence"/>
</dbReference>
<name>A0A9W7BIU0_9STRA</name>
<evidence type="ECO:0000313" key="3">
    <source>
        <dbReference type="Proteomes" id="UP001165160"/>
    </source>
</evidence>
<dbReference type="EMBL" id="BRXX01000116">
    <property type="protein sequence ID" value="GMH91469.1"/>
    <property type="molecule type" value="Genomic_DNA"/>
</dbReference>
<feature type="signal peptide" evidence="1">
    <location>
        <begin position="1"/>
        <end position="21"/>
    </location>
</feature>
<dbReference type="Pfam" id="PF14108">
    <property type="entry name" value="ABA4-like"/>
    <property type="match status" value="1"/>
</dbReference>
<organism evidence="2 3">
    <name type="scientific">Triparma verrucosa</name>
    <dbReference type="NCBI Taxonomy" id="1606542"/>
    <lineage>
        <taxon>Eukaryota</taxon>
        <taxon>Sar</taxon>
        <taxon>Stramenopiles</taxon>
        <taxon>Ochrophyta</taxon>
        <taxon>Bolidophyceae</taxon>
        <taxon>Parmales</taxon>
        <taxon>Triparmaceae</taxon>
        <taxon>Triparma</taxon>
    </lineage>
</organism>
<evidence type="ECO:0000256" key="1">
    <source>
        <dbReference type="SAM" id="SignalP"/>
    </source>
</evidence>
<dbReference type="AlphaFoldDB" id="A0A9W7BIU0"/>
<gene>
    <name evidence="2" type="ORF">TrVE_jg11545</name>
</gene>
<feature type="chain" id="PRO_5040958904" evidence="1">
    <location>
        <begin position="22"/>
        <end position="309"/>
    </location>
</feature>
<accession>A0A9W7BIU0</accession>
<keyword evidence="1" id="KW-0732">Signal</keyword>
<comment type="caution">
    <text evidence="2">The sequence shown here is derived from an EMBL/GenBank/DDBJ whole genome shotgun (WGS) entry which is preliminary data.</text>
</comment>
<keyword evidence="3" id="KW-1185">Reference proteome</keyword>
<dbReference type="InterPro" id="IPR025461">
    <property type="entry name" value="ABA4-like"/>
</dbReference>
<reference evidence="3" key="1">
    <citation type="journal article" date="2023" name="Commun. Biol.">
        <title>Genome analysis of Parmales, the sister group of diatoms, reveals the evolutionary specialization of diatoms from phago-mixotrophs to photoautotrophs.</title>
        <authorList>
            <person name="Ban H."/>
            <person name="Sato S."/>
            <person name="Yoshikawa S."/>
            <person name="Yamada K."/>
            <person name="Nakamura Y."/>
            <person name="Ichinomiya M."/>
            <person name="Sato N."/>
            <person name="Blanc-Mathieu R."/>
            <person name="Endo H."/>
            <person name="Kuwata A."/>
            <person name="Ogata H."/>
        </authorList>
    </citation>
    <scope>NUCLEOTIDE SEQUENCE [LARGE SCALE GENOMIC DNA]</scope>
    <source>
        <strain evidence="3">NIES 3699</strain>
    </source>
</reference>
<sequence length="309" mass="33588">MCWRRSYVVLALCVCVSQTRSFVPLRFVTPRTLQLKLSDFDMSSEAVDAVTEGVDAVSSSSIGEGGVGSEANLPDDLSSLPKFSLPDLPDPPDLPELPELPKFDMPVLPKFDAAQLPKFDASQLGLDSSQLPQIPPLPPAVLDAVKPLAAWYSSVPHLFEVATFAPQLFWLLIIIPGISESSATKFIMKSLTVPILLSIVHLSIVYLSIIDPSSGTAPMAEFTGVFDPAGDPQSAMVGMMKYPNFVSEEWSHVLTWDLFVGRWIWLDGIKRGVFTPVSLLVTNLIGPPGLLLHILTGLVQGKGFPKDFE</sequence>
<protein>
    <submittedName>
        <fullName evidence="2">Uncharacterized protein</fullName>
    </submittedName>
</protein>
<evidence type="ECO:0000313" key="2">
    <source>
        <dbReference type="EMBL" id="GMH91469.1"/>
    </source>
</evidence>